<accession>A0ABR1FKA5</accession>
<feature type="chain" id="PRO_5045830148" evidence="1">
    <location>
        <begin position="26"/>
        <end position="359"/>
    </location>
</feature>
<organism evidence="2 3">
    <name type="scientific">Aureococcus anophagefferens</name>
    <name type="common">Harmful bloom alga</name>
    <dbReference type="NCBI Taxonomy" id="44056"/>
    <lineage>
        <taxon>Eukaryota</taxon>
        <taxon>Sar</taxon>
        <taxon>Stramenopiles</taxon>
        <taxon>Ochrophyta</taxon>
        <taxon>Pelagophyceae</taxon>
        <taxon>Pelagomonadales</taxon>
        <taxon>Pelagomonadaceae</taxon>
        <taxon>Aureococcus</taxon>
    </lineage>
</organism>
<protein>
    <submittedName>
        <fullName evidence="2">Uncharacterized protein</fullName>
    </submittedName>
</protein>
<evidence type="ECO:0000256" key="1">
    <source>
        <dbReference type="SAM" id="SignalP"/>
    </source>
</evidence>
<keyword evidence="1" id="KW-0732">Signal</keyword>
<keyword evidence="3" id="KW-1185">Reference proteome</keyword>
<feature type="signal peptide" evidence="1">
    <location>
        <begin position="1"/>
        <end position="25"/>
    </location>
</feature>
<gene>
    <name evidence="2" type="ORF">SO694_00032120</name>
</gene>
<evidence type="ECO:0000313" key="2">
    <source>
        <dbReference type="EMBL" id="KAK7232443.1"/>
    </source>
</evidence>
<sequence>MFISAACRCASPGAMVAMTPRTVLAVSLALAIITGQETSQCAAPKRIALVAPGLPWQFGPYQRQQYLLSLGLHRLGHAVSWLNLSPHHVVPERRYATVDAYCAALGLPAPDLDVAHLDWLGRGPTQDLNGRSGTQTSLSRLNELAAAFGVDAFVTLLDGSNLFRDAAPAVPMIAWFPSHFEDLAPPDLYLARGLSAVAPLAPTATAAIARQLGPGGPVARHVPHEVEAPKSVDVVDFPANYTVLMCGGNYEASDRKGWMQGILAFAKFYAESPDDDKPHLYVHGISSLRIAEAERSRAAPPTAKANGVPLRHYLWATGLPAAAWTLDEALHAPPRVAGLKRAADACLGAGKGRFNVAST</sequence>
<reference evidence="2 3" key="1">
    <citation type="submission" date="2024-03" db="EMBL/GenBank/DDBJ databases">
        <title>Aureococcus anophagefferens CCMP1851 and Kratosvirus quantuckense: Draft genome of a second virus-susceptible host strain in the model system.</title>
        <authorList>
            <person name="Chase E."/>
            <person name="Truchon A.R."/>
            <person name="Schepens W."/>
            <person name="Wilhelm S.W."/>
        </authorList>
    </citation>
    <scope>NUCLEOTIDE SEQUENCE [LARGE SCALE GENOMIC DNA]</scope>
    <source>
        <strain evidence="2 3">CCMP1851</strain>
    </source>
</reference>
<dbReference type="EMBL" id="JBBJCI010000368">
    <property type="protein sequence ID" value="KAK7232443.1"/>
    <property type="molecule type" value="Genomic_DNA"/>
</dbReference>
<comment type="caution">
    <text evidence="2">The sequence shown here is derived from an EMBL/GenBank/DDBJ whole genome shotgun (WGS) entry which is preliminary data.</text>
</comment>
<dbReference type="Proteomes" id="UP001363151">
    <property type="component" value="Unassembled WGS sequence"/>
</dbReference>
<name>A0ABR1FKA5_AURAN</name>
<proteinExistence type="predicted"/>
<evidence type="ECO:0000313" key="3">
    <source>
        <dbReference type="Proteomes" id="UP001363151"/>
    </source>
</evidence>